<dbReference type="EMBL" id="LT960612">
    <property type="protein sequence ID" value="SON53106.1"/>
    <property type="molecule type" value="Genomic_DNA"/>
</dbReference>
<name>A0A2N8ZMM5_9VIBR</name>
<accession>A0A2N8ZMM5</accession>
<dbReference type="Proteomes" id="UP000235828">
    <property type="component" value="Chromosome B"/>
</dbReference>
<reference evidence="2 3" key="1">
    <citation type="submission" date="2017-10" db="EMBL/GenBank/DDBJ databases">
        <authorList>
            <person name="Banno H."/>
            <person name="Chua N.-H."/>
        </authorList>
    </citation>
    <scope>NUCLEOTIDE SEQUENCE [LARGE SCALE GENOMIC DNA]</scope>
    <source>
        <strain evidence="2">Vibrio tapetis CECT4600</strain>
    </source>
</reference>
<gene>
    <name evidence="2" type="ORF">VTAP4600_B1495</name>
</gene>
<keyword evidence="3" id="KW-1185">Reference proteome</keyword>
<protein>
    <submittedName>
        <fullName evidence="2">Uncharacterized protein</fullName>
    </submittedName>
</protein>
<dbReference type="KEGG" id="vta:B1495"/>
<feature type="chain" id="PRO_5014783094" evidence="1">
    <location>
        <begin position="26"/>
        <end position="42"/>
    </location>
</feature>
<proteinExistence type="predicted"/>
<sequence length="42" mass="4666">MMNLNKYMLAAIAVGGCLISMQSMAADNLTTFKRVMLSKRLK</sequence>
<evidence type="ECO:0000313" key="3">
    <source>
        <dbReference type="Proteomes" id="UP000235828"/>
    </source>
</evidence>
<feature type="signal peptide" evidence="1">
    <location>
        <begin position="1"/>
        <end position="25"/>
    </location>
</feature>
<keyword evidence="1" id="KW-0732">Signal</keyword>
<dbReference type="RefSeq" id="WP_269459953.1">
    <property type="nucleotide sequence ID" value="NZ_LT960612.1"/>
</dbReference>
<organism evidence="2 3">
    <name type="scientific">Vibrio tapetis subsp. tapetis</name>
    <dbReference type="NCBI Taxonomy" id="1671868"/>
    <lineage>
        <taxon>Bacteria</taxon>
        <taxon>Pseudomonadati</taxon>
        <taxon>Pseudomonadota</taxon>
        <taxon>Gammaproteobacteria</taxon>
        <taxon>Vibrionales</taxon>
        <taxon>Vibrionaceae</taxon>
        <taxon>Vibrio</taxon>
    </lineage>
</organism>
<evidence type="ECO:0000313" key="2">
    <source>
        <dbReference type="EMBL" id="SON53106.1"/>
    </source>
</evidence>
<evidence type="ECO:0000256" key="1">
    <source>
        <dbReference type="SAM" id="SignalP"/>
    </source>
</evidence>
<dbReference type="AlphaFoldDB" id="A0A2N8ZMM5"/>
<dbReference type="PROSITE" id="PS51257">
    <property type="entry name" value="PROKAR_LIPOPROTEIN"/>
    <property type="match status" value="1"/>
</dbReference>